<reference evidence="3 4" key="1">
    <citation type="submission" date="2024-10" db="EMBL/GenBank/DDBJ databases">
        <title>Updated reference genomes for cyclostephanoid diatoms.</title>
        <authorList>
            <person name="Roberts W.R."/>
            <person name="Alverson A.J."/>
        </authorList>
    </citation>
    <scope>NUCLEOTIDE SEQUENCE [LARGE SCALE GENOMIC DNA]</scope>
    <source>
        <strain evidence="3 4">AJA228-03</strain>
    </source>
</reference>
<sequence length="171" mass="18785">MSDVDCTADGNALCKQQGIRGYPTIMWGDPFDLRDFQEGQSYDDLKKFADENLKPICSPKNIDLCNNVKKENILKFQAISKANLDALIKAEEKKPEDAEKEFMDAVAKLQEQYSALSAKEDAKIEAVKGSGLGLMKSVKSTGKPAGSNELQTGFCHSIGIFCFSLFLFLSG</sequence>
<comment type="similarity">
    <text evidence="1">Belongs to the protein disulfide isomerase family.</text>
</comment>
<dbReference type="PANTHER" id="PTHR45672:SF3">
    <property type="entry name" value="THIOREDOXIN DOMAIN-CONTAINING PROTEIN 5"/>
    <property type="match status" value="1"/>
</dbReference>
<dbReference type="InterPro" id="IPR051063">
    <property type="entry name" value="PDI"/>
</dbReference>
<dbReference type="InterPro" id="IPR036249">
    <property type="entry name" value="Thioredoxin-like_sf"/>
</dbReference>
<proteinExistence type="inferred from homology"/>
<evidence type="ECO:0000256" key="1">
    <source>
        <dbReference type="ARBA" id="ARBA00006347"/>
    </source>
</evidence>
<protein>
    <recommendedName>
        <fullName evidence="5">Thioredoxin domain-containing protein</fullName>
    </recommendedName>
</protein>
<dbReference type="SUPFAM" id="SSF52833">
    <property type="entry name" value="Thioredoxin-like"/>
    <property type="match status" value="1"/>
</dbReference>
<dbReference type="Gene3D" id="3.40.30.10">
    <property type="entry name" value="Glutaredoxin"/>
    <property type="match status" value="1"/>
</dbReference>
<comment type="caution">
    <text evidence="3">The sequence shown here is derived from an EMBL/GenBank/DDBJ whole genome shotgun (WGS) entry which is preliminary data.</text>
</comment>
<accession>A0ABD3SRQ8</accession>
<evidence type="ECO:0000256" key="2">
    <source>
        <dbReference type="ARBA" id="ARBA00022729"/>
    </source>
</evidence>
<keyword evidence="4" id="KW-1185">Reference proteome</keyword>
<dbReference type="CDD" id="cd02961">
    <property type="entry name" value="PDI_a_family"/>
    <property type="match status" value="1"/>
</dbReference>
<dbReference type="Proteomes" id="UP001530377">
    <property type="component" value="Unassembled WGS sequence"/>
</dbReference>
<name>A0ABD3SRQ8_9STRA</name>
<organism evidence="3 4">
    <name type="scientific">Cyclostephanos tholiformis</name>
    <dbReference type="NCBI Taxonomy" id="382380"/>
    <lineage>
        <taxon>Eukaryota</taxon>
        <taxon>Sar</taxon>
        <taxon>Stramenopiles</taxon>
        <taxon>Ochrophyta</taxon>
        <taxon>Bacillariophyta</taxon>
        <taxon>Coscinodiscophyceae</taxon>
        <taxon>Thalassiosirophycidae</taxon>
        <taxon>Stephanodiscales</taxon>
        <taxon>Stephanodiscaceae</taxon>
        <taxon>Cyclostephanos</taxon>
    </lineage>
</organism>
<keyword evidence="2" id="KW-0732">Signal</keyword>
<evidence type="ECO:0000313" key="3">
    <source>
        <dbReference type="EMBL" id="KAL3827153.1"/>
    </source>
</evidence>
<dbReference type="AlphaFoldDB" id="A0ABD3SRQ8"/>
<evidence type="ECO:0008006" key="5">
    <source>
        <dbReference type="Google" id="ProtNLM"/>
    </source>
</evidence>
<evidence type="ECO:0000313" key="4">
    <source>
        <dbReference type="Proteomes" id="UP001530377"/>
    </source>
</evidence>
<gene>
    <name evidence="3" type="ORF">ACHAXA_006708</name>
</gene>
<dbReference type="PANTHER" id="PTHR45672">
    <property type="entry name" value="PROTEIN DISULFIDE-ISOMERASE C17H9.14C-RELATED"/>
    <property type="match status" value="1"/>
</dbReference>
<dbReference type="EMBL" id="JALLPB020000007">
    <property type="protein sequence ID" value="KAL3827153.1"/>
    <property type="molecule type" value="Genomic_DNA"/>
</dbReference>